<dbReference type="AlphaFoldDB" id="A0A448WQB5"/>
<gene>
    <name evidence="2" type="ORF">PXEA_LOCUS10944</name>
</gene>
<keyword evidence="1" id="KW-0812">Transmembrane</keyword>
<evidence type="ECO:0000256" key="1">
    <source>
        <dbReference type="SAM" id="Phobius"/>
    </source>
</evidence>
<dbReference type="Proteomes" id="UP000784294">
    <property type="component" value="Unassembled WGS sequence"/>
</dbReference>
<keyword evidence="3" id="KW-1185">Reference proteome</keyword>
<evidence type="ECO:0000313" key="2">
    <source>
        <dbReference type="EMBL" id="VEL17504.1"/>
    </source>
</evidence>
<protein>
    <submittedName>
        <fullName evidence="2">Uncharacterized protein</fullName>
    </submittedName>
</protein>
<keyword evidence="1" id="KW-1133">Transmembrane helix</keyword>
<feature type="transmembrane region" description="Helical" evidence="1">
    <location>
        <begin position="96"/>
        <end position="120"/>
    </location>
</feature>
<organism evidence="2 3">
    <name type="scientific">Protopolystoma xenopodis</name>
    <dbReference type="NCBI Taxonomy" id="117903"/>
    <lineage>
        <taxon>Eukaryota</taxon>
        <taxon>Metazoa</taxon>
        <taxon>Spiralia</taxon>
        <taxon>Lophotrochozoa</taxon>
        <taxon>Platyhelminthes</taxon>
        <taxon>Monogenea</taxon>
        <taxon>Polyopisthocotylea</taxon>
        <taxon>Polystomatidea</taxon>
        <taxon>Polystomatidae</taxon>
        <taxon>Protopolystoma</taxon>
    </lineage>
</organism>
<dbReference type="EMBL" id="CAAALY010032924">
    <property type="protein sequence ID" value="VEL17504.1"/>
    <property type="molecule type" value="Genomic_DNA"/>
</dbReference>
<keyword evidence="1" id="KW-0472">Membrane</keyword>
<name>A0A448WQB5_9PLAT</name>
<sequence>MNGSWLLLFPANGSGRALLKRFCLRSCCKTSSTSHPTSNFVSTTMAASSSASSASVEAPVCPVHTETSIPLNETLNDAWIDNCADELPISWGREHLSSAAAVCLLALSMVVAGSGSLVVLRLVRQLRAIHLFVGSGKNTVCDLFSYPINFFITT</sequence>
<comment type="caution">
    <text evidence="2">The sequence shown here is derived from an EMBL/GenBank/DDBJ whole genome shotgun (WGS) entry which is preliminary data.</text>
</comment>
<evidence type="ECO:0000313" key="3">
    <source>
        <dbReference type="Proteomes" id="UP000784294"/>
    </source>
</evidence>
<accession>A0A448WQB5</accession>
<reference evidence="2" key="1">
    <citation type="submission" date="2018-11" db="EMBL/GenBank/DDBJ databases">
        <authorList>
            <consortium name="Pathogen Informatics"/>
        </authorList>
    </citation>
    <scope>NUCLEOTIDE SEQUENCE</scope>
</reference>
<proteinExistence type="predicted"/>